<keyword evidence="5" id="KW-0547">Nucleotide-binding</keyword>
<keyword evidence="3" id="KW-0813">Transport</keyword>
<comment type="subcellular location">
    <subcellularLocation>
        <location evidence="1">Cell membrane</location>
        <topology evidence="1">Peripheral membrane protein</topology>
    </subcellularLocation>
</comment>
<dbReference type="PANTHER" id="PTHR43297:SF2">
    <property type="entry name" value="DIPEPTIDE TRANSPORT ATP-BINDING PROTEIN DPPD"/>
    <property type="match status" value="1"/>
</dbReference>
<dbReference type="InterPro" id="IPR003593">
    <property type="entry name" value="AAA+_ATPase"/>
</dbReference>
<dbReference type="PROSITE" id="PS50893">
    <property type="entry name" value="ABC_TRANSPORTER_2"/>
    <property type="match status" value="1"/>
</dbReference>
<evidence type="ECO:0000256" key="3">
    <source>
        <dbReference type="ARBA" id="ARBA00022448"/>
    </source>
</evidence>
<dbReference type="GO" id="GO:0005886">
    <property type="term" value="C:plasma membrane"/>
    <property type="evidence" value="ECO:0007669"/>
    <property type="project" value="UniProtKB-SubCell"/>
</dbReference>
<dbReference type="SUPFAM" id="SSF52540">
    <property type="entry name" value="P-loop containing nucleoside triphosphate hydrolases"/>
    <property type="match status" value="1"/>
</dbReference>
<dbReference type="SMART" id="SM00382">
    <property type="entry name" value="AAA"/>
    <property type="match status" value="1"/>
</dbReference>
<dbReference type="InterPro" id="IPR050388">
    <property type="entry name" value="ABC_Ni/Peptide_Import"/>
</dbReference>
<dbReference type="InterPro" id="IPR017871">
    <property type="entry name" value="ABC_transporter-like_CS"/>
</dbReference>
<evidence type="ECO:0000259" key="8">
    <source>
        <dbReference type="PROSITE" id="PS50893"/>
    </source>
</evidence>
<protein>
    <submittedName>
        <fullName evidence="9">ABC transporter ATP-binding protein</fullName>
    </submittedName>
</protein>
<dbReference type="InterPro" id="IPR003439">
    <property type="entry name" value="ABC_transporter-like_ATP-bd"/>
</dbReference>
<dbReference type="FunFam" id="3.40.50.300:FF:000016">
    <property type="entry name" value="Oligopeptide ABC transporter ATP-binding component"/>
    <property type="match status" value="1"/>
</dbReference>
<organism evidence="9 10">
    <name type="scientific">Lysinibacillus composti</name>
    <dbReference type="NCBI Taxonomy" id="720633"/>
    <lineage>
        <taxon>Bacteria</taxon>
        <taxon>Bacillati</taxon>
        <taxon>Bacillota</taxon>
        <taxon>Bacilli</taxon>
        <taxon>Bacillales</taxon>
        <taxon>Bacillaceae</taxon>
        <taxon>Lysinibacillus</taxon>
    </lineage>
</organism>
<reference evidence="9 10" key="1">
    <citation type="journal article" date="2013" name="J. Microbiol.">
        <title>Lysinibacillus chungkukjangi sp. nov., isolated from Chungkukjang, Korean fermented soybean food.</title>
        <authorList>
            <person name="Kim S.J."/>
            <person name="Jang Y.H."/>
            <person name="Hamada M."/>
            <person name="Ahn J.H."/>
            <person name="Weon H.Y."/>
            <person name="Suzuki K."/>
            <person name="Whang K.S."/>
            <person name="Kwon S.W."/>
        </authorList>
    </citation>
    <scope>NUCLEOTIDE SEQUENCE [LARGE SCALE GENOMIC DNA]</scope>
    <source>
        <strain evidence="9 10">MCCC 1A12701</strain>
    </source>
</reference>
<dbReference type="GO" id="GO:0016887">
    <property type="term" value="F:ATP hydrolysis activity"/>
    <property type="evidence" value="ECO:0007669"/>
    <property type="project" value="InterPro"/>
</dbReference>
<dbReference type="Pfam" id="PF08352">
    <property type="entry name" value="oligo_HPY"/>
    <property type="match status" value="1"/>
</dbReference>
<keyword evidence="6 9" id="KW-0067">ATP-binding</keyword>
<dbReference type="PANTHER" id="PTHR43297">
    <property type="entry name" value="OLIGOPEPTIDE TRANSPORT ATP-BINDING PROTEIN APPD"/>
    <property type="match status" value="1"/>
</dbReference>
<evidence type="ECO:0000256" key="5">
    <source>
        <dbReference type="ARBA" id="ARBA00022741"/>
    </source>
</evidence>
<dbReference type="PROSITE" id="PS00211">
    <property type="entry name" value="ABC_TRANSPORTER_1"/>
    <property type="match status" value="1"/>
</dbReference>
<accession>A0A3N9UDQ7</accession>
<dbReference type="NCBIfam" id="TIGR01727">
    <property type="entry name" value="oligo_HPY"/>
    <property type="match status" value="1"/>
</dbReference>
<dbReference type="EMBL" id="RRCT01000009">
    <property type="protein sequence ID" value="RQW74479.1"/>
    <property type="molecule type" value="Genomic_DNA"/>
</dbReference>
<comment type="similarity">
    <text evidence="2">Belongs to the ABC transporter superfamily.</text>
</comment>
<dbReference type="Proteomes" id="UP000274033">
    <property type="component" value="Unassembled WGS sequence"/>
</dbReference>
<keyword evidence="10" id="KW-1185">Reference proteome</keyword>
<dbReference type="OrthoDB" id="9802264at2"/>
<dbReference type="Pfam" id="PF00005">
    <property type="entry name" value="ABC_tran"/>
    <property type="match status" value="1"/>
</dbReference>
<evidence type="ECO:0000256" key="6">
    <source>
        <dbReference type="ARBA" id="ARBA00022840"/>
    </source>
</evidence>
<dbReference type="GO" id="GO:0005524">
    <property type="term" value="F:ATP binding"/>
    <property type="evidence" value="ECO:0007669"/>
    <property type="project" value="UniProtKB-KW"/>
</dbReference>
<comment type="caution">
    <text evidence="9">The sequence shown here is derived from an EMBL/GenBank/DDBJ whole genome shotgun (WGS) entry which is preliminary data.</text>
</comment>
<feature type="domain" description="ABC transporter" evidence="8">
    <location>
        <begin position="7"/>
        <end position="258"/>
    </location>
</feature>
<keyword evidence="7" id="KW-0472">Membrane</keyword>
<dbReference type="RefSeq" id="WP_124764766.1">
    <property type="nucleotide sequence ID" value="NZ_JAFBDY010000008.1"/>
</dbReference>
<dbReference type="Gene3D" id="3.40.50.300">
    <property type="entry name" value="P-loop containing nucleotide triphosphate hydrolases"/>
    <property type="match status" value="1"/>
</dbReference>
<dbReference type="InterPro" id="IPR013563">
    <property type="entry name" value="Oligopep_ABC_C"/>
</dbReference>
<dbReference type="GO" id="GO:0015833">
    <property type="term" value="P:peptide transport"/>
    <property type="evidence" value="ECO:0007669"/>
    <property type="project" value="InterPro"/>
</dbReference>
<dbReference type="InterPro" id="IPR027417">
    <property type="entry name" value="P-loop_NTPase"/>
</dbReference>
<evidence type="ECO:0000256" key="7">
    <source>
        <dbReference type="ARBA" id="ARBA00023136"/>
    </source>
</evidence>
<gene>
    <name evidence="9" type="ORF">EBB45_11360</name>
</gene>
<sequence length="341" mass="38634">MNQQPILEVKDLRTSFYTERGKVTALHGINFQLREGEILGIVGESGCGKSVTSQSILRLYDEKYTAEYEGEINFQGENLLKLPMDQMQEIRGNDISMIFQDPLSSLNPVYTIGFQISESLILHQKLSKKEANEKVIELLRLTGISAPEKRVNQYPHELSGGMRQRVMIAMALACKPRVLIADEPTTALDVTIQAQILDLLLQLKDEYNMSVMFITHDLGVVAEICTRVVVMYLGQIVEEADVQSLFSKPLHPYTKGLMKSMPAIDGERSEKLFVIEGAVPSLNNIPKGCRFAPRCPYADELCMEKPPELTVHNDNQKVRCWHYDKIMREEENQNDNTIKAK</sequence>
<name>A0A3N9UDQ7_9BACI</name>
<keyword evidence="4" id="KW-1003">Cell membrane</keyword>
<dbReference type="AlphaFoldDB" id="A0A3N9UDQ7"/>
<evidence type="ECO:0000313" key="10">
    <source>
        <dbReference type="Proteomes" id="UP000274033"/>
    </source>
</evidence>
<evidence type="ECO:0000256" key="1">
    <source>
        <dbReference type="ARBA" id="ARBA00004202"/>
    </source>
</evidence>
<evidence type="ECO:0000313" key="9">
    <source>
        <dbReference type="EMBL" id="RQW74479.1"/>
    </source>
</evidence>
<proteinExistence type="inferred from homology"/>
<dbReference type="CDD" id="cd03257">
    <property type="entry name" value="ABC_NikE_OppD_transporters"/>
    <property type="match status" value="1"/>
</dbReference>
<evidence type="ECO:0000256" key="2">
    <source>
        <dbReference type="ARBA" id="ARBA00005417"/>
    </source>
</evidence>
<evidence type="ECO:0000256" key="4">
    <source>
        <dbReference type="ARBA" id="ARBA00022475"/>
    </source>
</evidence>